<sequence>MYQNIVFKSVGTYHPSTQRKNSFYVRHFKSMGIDVSGLVDHLGRNTRCVSESKSENTVTMAYHAALEALQSANISSSEIDIIIFGTDSPEKLVPSNALLLHDKLNTVNAHQIFDMNSNCIGMLSAIDVAARLLLTNHRISKALVVGSFMGSRISSMEDPVCYSNMADAAAAVVLEKVEESDRRGFIDTNFKTDPVVKDAFQFPVCGLTKLFDNETRAEEKKLKLIPFDTSFICHEWVQLMQVLFERYNISKHNITQYFFSQFSKPDAETTLGLMSVGLDKYTYVGNKYGYTGLTSPILAYNEALQNRAINDGDYVMFCSVGAGYNICALLYRL</sequence>
<evidence type="ECO:0000259" key="4">
    <source>
        <dbReference type="Pfam" id="PF08545"/>
    </source>
</evidence>
<proteinExistence type="predicted"/>
<dbReference type="PANTHER" id="PTHR34069:SF2">
    <property type="entry name" value="BETA-KETOACYL-[ACYL-CARRIER-PROTEIN] SYNTHASE III"/>
    <property type="match status" value="1"/>
</dbReference>
<feature type="domain" description="Beta-ketoacyl-[acyl-carrier-protein] synthase III C-terminal" evidence="3">
    <location>
        <begin position="245"/>
        <end position="332"/>
    </location>
</feature>
<dbReference type="GO" id="GO:0004315">
    <property type="term" value="F:3-oxoacyl-[acyl-carrier-protein] synthase activity"/>
    <property type="evidence" value="ECO:0007669"/>
    <property type="project" value="InterPro"/>
</dbReference>
<accession>A0A1V4SSH9</accession>
<protein>
    <submittedName>
        <fullName evidence="5">3-oxoacyl-[acyl-carrier-protein] synthase 3</fullName>
        <ecNumber evidence="5">2.3.1.180</ecNumber>
    </submittedName>
</protein>
<dbReference type="RefSeq" id="WP_080062574.1">
    <property type="nucleotide sequence ID" value="NZ_MZGX01000001.1"/>
</dbReference>
<dbReference type="InterPro" id="IPR013751">
    <property type="entry name" value="ACP_syn_III_N"/>
</dbReference>
<dbReference type="GO" id="GO:0006633">
    <property type="term" value="P:fatty acid biosynthetic process"/>
    <property type="evidence" value="ECO:0007669"/>
    <property type="project" value="InterPro"/>
</dbReference>
<dbReference type="InterPro" id="IPR016039">
    <property type="entry name" value="Thiolase-like"/>
</dbReference>
<dbReference type="AlphaFoldDB" id="A0A1V4SSH9"/>
<dbReference type="Pfam" id="PF08545">
    <property type="entry name" value="ACP_syn_III"/>
    <property type="match status" value="1"/>
</dbReference>
<dbReference type="STRING" id="48256.CLHUN_00670"/>
<evidence type="ECO:0000313" key="5">
    <source>
        <dbReference type="EMBL" id="OPX46251.1"/>
    </source>
</evidence>
<feature type="domain" description="Beta-ketoacyl-[acyl-carrier-protein] synthase III N-terminal" evidence="4">
    <location>
        <begin position="113"/>
        <end position="194"/>
    </location>
</feature>
<dbReference type="OrthoDB" id="1704808at2"/>
<name>A0A1V4SSH9_RUMHU</name>
<dbReference type="EC" id="2.3.1.180" evidence="5"/>
<keyword evidence="1 5" id="KW-0808">Transferase</keyword>
<reference evidence="5 6" key="1">
    <citation type="submission" date="2017-03" db="EMBL/GenBank/DDBJ databases">
        <title>Genome sequence of Clostridium hungatei DSM 14427.</title>
        <authorList>
            <person name="Poehlein A."/>
            <person name="Daniel R."/>
        </authorList>
    </citation>
    <scope>NUCLEOTIDE SEQUENCE [LARGE SCALE GENOMIC DNA]</scope>
    <source>
        <strain evidence="5 6">DSM 14427</strain>
    </source>
</reference>
<evidence type="ECO:0000259" key="3">
    <source>
        <dbReference type="Pfam" id="PF08541"/>
    </source>
</evidence>
<evidence type="ECO:0000313" key="6">
    <source>
        <dbReference type="Proteomes" id="UP000191554"/>
    </source>
</evidence>
<dbReference type="EMBL" id="MZGX01000001">
    <property type="protein sequence ID" value="OPX46251.1"/>
    <property type="molecule type" value="Genomic_DNA"/>
</dbReference>
<dbReference type="Pfam" id="PF08541">
    <property type="entry name" value="ACP_syn_III_C"/>
    <property type="match status" value="1"/>
</dbReference>
<dbReference type="GO" id="GO:0044550">
    <property type="term" value="P:secondary metabolite biosynthetic process"/>
    <property type="evidence" value="ECO:0007669"/>
    <property type="project" value="TreeGrafter"/>
</dbReference>
<keyword evidence="2 5" id="KW-0012">Acyltransferase</keyword>
<evidence type="ECO:0000256" key="2">
    <source>
        <dbReference type="ARBA" id="ARBA00023315"/>
    </source>
</evidence>
<dbReference type="GO" id="GO:0033818">
    <property type="term" value="F:beta-ketoacyl-acyl-carrier-protein synthase III activity"/>
    <property type="evidence" value="ECO:0007669"/>
    <property type="project" value="UniProtKB-EC"/>
</dbReference>
<keyword evidence="6" id="KW-1185">Reference proteome</keyword>
<dbReference type="InterPro" id="IPR013747">
    <property type="entry name" value="ACP_syn_III_C"/>
</dbReference>
<dbReference type="PANTHER" id="PTHR34069">
    <property type="entry name" value="3-OXOACYL-[ACYL-CARRIER-PROTEIN] SYNTHASE 3"/>
    <property type="match status" value="1"/>
</dbReference>
<dbReference type="SUPFAM" id="SSF53901">
    <property type="entry name" value="Thiolase-like"/>
    <property type="match status" value="2"/>
</dbReference>
<dbReference type="Proteomes" id="UP000191554">
    <property type="component" value="Unassembled WGS sequence"/>
</dbReference>
<dbReference type="Gene3D" id="3.40.47.10">
    <property type="match status" value="1"/>
</dbReference>
<gene>
    <name evidence="5" type="primary">fabH</name>
    <name evidence="5" type="ORF">CLHUN_00670</name>
</gene>
<evidence type="ECO:0000256" key="1">
    <source>
        <dbReference type="ARBA" id="ARBA00022679"/>
    </source>
</evidence>
<organism evidence="5 6">
    <name type="scientific">Ruminiclostridium hungatei</name>
    <name type="common">Clostridium hungatei</name>
    <dbReference type="NCBI Taxonomy" id="48256"/>
    <lineage>
        <taxon>Bacteria</taxon>
        <taxon>Bacillati</taxon>
        <taxon>Bacillota</taxon>
        <taxon>Clostridia</taxon>
        <taxon>Eubacteriales</taxon>
        <taxon>Oscillospiraceae</taxon>
        <taxon>Ruminiclostridium</taxon>
    </lineage>
</organism>
<comment type="caution">
    <text evidence="5">The sequence shown here is derived from an EMBL/GenBank/DDBJ whole genome shotgun (WGS) entry which is preliminary data.</text>
</comment>